<protein>
    <submittedName>
        <fullName evidence="1">Uncharacterized protein</fullName>
    </submittedName>
</protein>
<proteinExistence type="predicted"/>
<dbReference type="AlphaFoldDB" id="A0A0A9GYS5"/>
<accession>A0A0A9GYS5</accession>
<reference evidence="1" key="2">
    <citation type="journal article" date="2015" name="Data Brief">
        <title>Shoot transcriptome of the giant reed, Arundo donax.</title>
        <authorList>
            <person name="Barrero R.A."/>
            <person name="Guerrero F.D."/>
            <person name="Moolhuijzen P."/>
            <person name="Goolsby J.A."/>
            <person name="Tidwell J."/>
            <person name="Bellgard S.E."/>
            <person name="Bellgard M.I."/>
        </authorList>
    </citation>
    <scope>NUCLEOTIDE SEQUENCE</scope>
    <source>
        <tissue evidence="1">Shoot tissue taken approximately 20 cm above the soil surface</tissue>
    </source>
</reference>
<name>A0A0A9GYS5_ARUDO</name>
<dbReference type="EMBL" id="GBRH01170145">
    <property type="protein sequence ID" value="JAE27751.1"/>
    <property type="molecule type" value="Transcribed_RNA"/>
</dbReference>
<sequence length="37" mass="4560">MLLSCNLRVSILFYLPLSQKDYSICYFWQLLKTKHFF</sequence>
<reference evidence="1" key="1">
    <citation type="submission" date="2014-09" db="EMBL/GenBank/DDBJ databases">
        <authorList>
            <person name="Magalhaes I.L.F."/>
            <person name="Oliveira U."/>
            <person name="Santos F.R."/>
            <person name="Vidigal T.H.D.A."/>
            <person name="Brescovit A.D."/>
            <person name="Santos A.J."/>
        </authorList>
    </citation>
    <scope>NUCLEOTIDE SEQUENCE</scope>
    <source>
        <tissue evidence="1">Shoot tissue taken approximately 20 cm above the soil surface</tissue>
    </source>
</reference>
<organism evidence="1">
    <name type="scientific">Arundo donax</name>
    <name type="common">Giant reed</name>
    <name type="synonym">Donax arundinaceus</name>
    <dbReference type="NCBI Taxonomy" id="35708"/>
    <lineage>
        <taxon>Eukaryota</taxon>
        <taxon>Viridiplantae</taxon>
        <taxon>Streptophyta</taxon>
        <taxon>Embryophyta</taxon>
        <taxon>Tracheophyta</taxon>
        <taxon>Spermatophyta</taxon>
        <taxon>Magnoliopsida</taxon>
        <taxon>Liliopsida</taxon>
        <taxon>Poales</taxon>
        <taxon>Poaceae</taxon>
        <taxon>PACMAD clade</taxon>
        <taxon>Arundinoideae</taxon>
        <taxon>Arundineae</taxon>
        <taxon>Arundo</taxon>
    </lineage>
</organism>
<evidence type="ECO:0000313" key="1">
    <source>
        <dbReference type="EMBL" id="JAE27751.1"/>
    </source>
</evidence>